<dbReference type="Proteomes" id="UP000655208">
    <property type="component" value="Unassembled WGS sequence"/>
</dbReference>
<reference evidence="5" key="2">
    <citation type="submission" date="2020-09" db="EMBL/GenBank/DDBJ databases">
        <authorList>
            <person name="Sun Q."/>
            <person name="Zhou Y."/>
        </authorList>
    </citation>
    <scope>NUCLEOTIDE SEQUENCE</scope>
    <source>
        <strain evidence="5">CGMCC 4.7308</strain>
    </source>
</reference>
<dbReference type="InterPro" id="IPR015422">
    <property type="entry name" value="PyrdxlP-dep_Trfase_small"/>
</dbReference>
<dbReference type="RefSeq" id="WP_188939796.1">
    <property type="nucleotide sequence ID" value="NZ_BMNA01000001.1"/>
</dbReference>
<organism evidence="5 6">
    <name type="scientific">Nakamurella endophytica</name>
    <dbReference type="NCBI Taxonomy" id="1748367"/>
    <lineage>
        <taxon>Bacteria</taxon>
        <taxon>Bacillati</taxon>
        <taxon>Actinomycetota</taxon>
        <taxon>Actinomycetes</taxon>
        <taxon>Nakamurellales</taxon>
        <taxon>Nakamurellaceae</taxon>
        <taxon>Nakamurella</taxon>
    </lineage>
</organism>
<feature type="domain" description="Aromatic amino acid beta-eliminating lyase/threonine aldolase" evidence="4">
    <location>
        <begin position="12"/>
        <end position="332"/>
    </location>
</feature>
<dbReference type="SUPFAM" id="SSF53383">
    <property type="entry name" value="PLP-dependent transferases"/>
    <property type="match status" value="1"/>
</dbReference>
<reference evidence="5" key="1">
    <citation type="journal article" date="2014" name="Int. J. Syst. Evol. Microbiol.">
        <title>Complete genome sequence of Corynebacterium casei LMG S-19264T (=DSM 44701T), isolated from a smear-ripened cheese.</title>
        <authorList>
            <consortium name="US DOE Joint Genome Institute (JGI-PGF)"/>
            <person name="Walter F."/>
            <person name="Albersmeier A."/>
            <person name="Kalinowski J."/>
            <person name="Ruckert C."/>
        </authorList>
    </citation>
    <scope>NUCLEOTIDE SEQUENCE</scope>
    <source>
        <strain evidence="5">CGMCC 4.7308</strain>
    </source>
</reference>
<comment type="similarity">
    <text evidence="2">Belongs to the threonine aldolase family.</text>
</comment>
<evidence type="ECO:0000313" key="6">
    <source>
        <dbReference type="Proteomes" id="UP000655208"/>
    </source>
</evidence>
<dbReference type="GO" id="GO:0006520">
    <property type="term" value="P:amino acid metabolic process"/>
    <property type="evidence" value="ECO:0007669"/>
    <property type="project" value="InterPro"/>
</dbReference>
<dbReference type="CDD" id="cd06502">
    <property type="entry name" value="TA_like"/>
    <property type="match status" value="1"/>
</dbReference>
<dbReference type="Gene3D" id="3.40.640.10">
    <property type="entry name" value="Type I PLP-dependent aspartate aminotransferase-like (Major domain)"/>
    <property type="match status" value="1"/>
</dbReference>
<accession>A0A917SMT5</accession>
<dbReference type="InterPro" id="IPR001597">
    <property type="entry name" value="ArAA_b-elim_lyase/Thr_aldolase"/>
</dbReference>
<dbReference type="Gene3D" id="3.90.1150.10">
    <property type="entry name" value="Aspartate Aminotransferase, domain 1"/>
    <property type="match status" value="1"/>
</dbReference>
<evidence type="ECO:0000256" key="3">
    <source>
        <dbReference type="ARBA" id="ARBA00022898"/>
    </source>
</evidence>
<evidence type="ECO:0000313" key="5">
    <source>
        <dbReference type="EMBL" id="GGL87521.1"/>
    </source>
</evidence>
<evidence type="ECO:0000259" key="4">
    <source>
        <dbReference type="Pfam" id="PF01212"/>
    </source>
</evidence>
<name>A0A917SMT5_9ACTN</name>
<proteinExistence type="inferred from homology"/>
<dbReference type="AlphaFoldDB" id="A0A917SMT5"/>
<dbReference type="EMBL" id="BMNA01000001">
    <property type="protein sequence ID" value="GGL87521.1"/>
    <property type="molecule type" value="Genomic_DNA"/>
</dbReference>
<keyword evidence="6" id="KW-1185">Reference proteome</keyword>
<comment type="cofactor">
    <cofactor evidence="1">
        <name>pyridoxal 5'-phosphate</name>
        <dbReference type="ChEBI" id="CHEBI:597326"/>
    </cofactor>
</comment>
<dbReference type="InterPro" id="IPR015421">
    <property type="entry name" value="PyrdxlP-dep_Trfase_major"/>
</dbReference>
<dbReference type="PANTHER" id="PTHR48097">
    <property type="entry name" value="L-THREONINE ALDOLASE-RELATED"/>
    <property type="match status" value="1"/>
</dbReference>
<comment type="caution">
    <text evidence="5">The sequence shown here is derived from an EMBL/GenBank/DDBJ whole genome shotgun (WGS) entry which is preliminary data.</text>
</comment>
<keyword evidence="3" id="KW-0663">Pyridoxal phosphate</keyword>
<gene>
    <name evidence="5" type="ORF">GCM10011594_03930</name>
</gene>
<protein>
    <submittedName>
        <fullName evidence="5">Threonine aldolase</fullName>
    </submittedName>
</protein>
<sequence length="386" mass="40931">MNRLHDTERRGFASDNYAGVHPEVLTALSEANGGHTIAYGEDPYTEALQTVLRRHFGEGTTGFPVFNGTGANVLSLQALLPPWGAVVCAETAHINTDENAAPERVAGLKLLTVPTPDGKLTPELIDRQAWGWGDEHRAQPAAVSITQTTELGTAYTAQEIRAIADHAHARRMALHLDGARLANAAASLDLPLRAFTTDAGVDVLSFGGTKNGLMMGEAVVVLPQGHLPAADPAGAGAGTPLSPDAAASGVPGAGAPIASATVRSALPYLRKMNMQLASKLRFVSAQLLALLEGDLWLRSARHANAMAQRLAEGVQGLDGVRLTQQVQSNAVFAVLDRGVADALRQRFRFYDWNPATGEVRWMCAWDTTEADVDAFVAALKELLAAR</sequence>
<dbReference type="Pfam" id="PF01212">
    <property type="entry name" value="Beta_elim_lyase"/>
    <property type="match status" value="1"/>
</dbReference>
<dbReference type="PANTHER" id="PTHR48097:SF5">
    <property type="entry name" value="LOW SPECIFICITY L-THREONINE ALDOLASE"/>
    <property type="match status" value="1"/>
</dbReference>
<dbReference type="GO" id="GO:0016829">
    <property type="term" value="F:lyase activity"/>
    <property type="evidence" value="ECO:0007669"/>
    <property type="project" value="InterPro"/>
</dbReference>
<evidence type="ECO:0000256" key="2">
    <source>
        <dbReference type="ARBA" id="ARBA00006966"/>
    </source>
</evidence>
<evidence type="ECO:0000256" key="1">
    <source>
        <dbReference type="ARBA" id="ARBA00001933"/>
    </source>
</evidence>
<dbReference type="InterPro" id="IPR015424">
    <property type="entry name" value="PyrdxlP-dep_Trfase"/>
</dbReference>